<evidence type="ECO:0000256" key="2">
    <source>
        <dbReference type="ARBA" id="ARBA00023239"/>
    </source>
</evidence>
<gene>
    <name evidence="3" type="ORF">H9646_02035</name>
</gene>
<dbReference type="Proteomes" id="UP000634919">
    <property type="component" value="Unassembled WGS sequence"/>
</dbReference>
<accession>A0ABR8S701</accession>
<dbReference type="CDD" id="cd03416">
    <property type="entry name" value="CbiX_SirB_N"/>
    <property type="match status" value="1"/>
</dbReference>
<dbReference type="InterPro" id="IPR002762">
    <property type="entry name" value="CbiX-like"/>
</dbReference>
<dbReference type="EMBL" id="JACSQK010000001">
    <property type="protein sequence ID" value="MBD7959248.1"/>
    <property type="molecule type" value="Genomic_DNA"/>
</dbReference>
<dbReference type="PANTHER" id="PTHR33542">
    <property type="entry name" value="SIROHYDROCHLORIN FERROCHELATASE, CHLOROPLASTIC"/>
    <property type="match status" value="1"/>
</dbReference>
<proteinExistence type="predicted"/>
<dbReference type="PANTHER" id="PTHR33542:SF3">
    <property type="entry name" value="SIROHYDROCHLORIN FERROCHELATASE, CHLOROPLASTIC"/>
    <property type="match status" value="1"/>
</dbReference>
<comment type="caution">
    <text evidence="3">The sequence shown here is derived from an EMBL/GenBank/DDBJ whole genome shotgun (WGS) entry which is preliminary data.</text>
</comment>
<dbReference type="Pfam" id="PF01903">
    <property type="entry name" value="CbiX"/>
    <property type="match status" value="1"/>
</dbReference>
<keyword evidence="4" id="KW-1185">Reference proteome</keyword>
<dbReference type="InterPro" id="IPR050963">
    <property type="entry name" value="Sirohydro_Cobaltochel/CbiX"/>
</dbReference>
<sequence length="125" mass="13332">MTPPLRGVIFFAHGSRDPLWSAPIEAAAQALKAQHPQALCACAYLELTEPDLPAACQSLVAQACTQITVVPMFLGTGRHARNDLPKLVTQLAQTYPQVLFHIATPVGEDPRVTALLASIAAEHLA</sequence>
<dbReference type="Gene3D" id="3.40.50.1400">
    <property type="match status" value="1"/>
</dbReference>
<name>A0ABR8S701_9BURK</name>
<evidence type="ECO:0000256" key="1">
    <source>
        <dbReference type="ARBA" id="ARBA00022723"/>
    </source>
</evidence>
<protein>
    <submittedName>
        <fullName evidence="3">CbiX/SirB N-terminal domain-containing protein</fullName>
    </submittedName>
</protein>
<evidence type="ECO:0000313" key="4">
    <source>
        <dbReference type="Proteomes" id="UP000634919"/>
    </source>
</evidence>
<dbReference type="SUPFAM" id="SSF53800">
    <property type="entry name" value="Chelatase"/>
    <property type="match status" value="1"/>
</dbReference>
<reference evidence="3 4" key="1">
    <citation type="submission" date="2020-08" db="EMBL/GenBank/DDBJ databases">
        <title>A Genomic Blueprint of the Chicken Gut Microbiome.</title>
        <authorList>
            <person name="Gilroy R."/>
            <person name="Ravi A."/>
            <person name="Getino M."/>
            <person name="Pursley I."/>
            <person name="Horton D.L."/>
            <person name="Alikhan N.-F."/>
            <person name="Baker D."/>
            <person name="Gharbi K."/>
            <person name="Hall N."/>
            <person name="Watson M."/>
            <person name="Adriaenssens E.M."/>
            <person name="Foster-Nyarko E."/>
            <person name="Jarju S."/>
            <person name="Secka A."/>
            <person name="Antonio M."/>
            <person name="Oren A."/>
            <person name="Chaudhuri R."/>
            <person name="La Ragione R.M."/>
            <person name="Hildebrand F."/>
            <person name="Pallen M.J."/>
        </authorList>
    </citation>
    <scope>NUCLEOTIDE SEQUENCE [LARGE SCALE GENOMIC DNA]</scope>
    <source>
        <strain evidence="3 4">Sa2CVA6</strain>
    </source>
</reference>
<evidence type="ECO:0000313" key="3">
    <source>
        <dbReference type="EMBL" id="MBD7959248.1"/>
    </source>
</evidence>
<keyword evidence="1" id="KW-0479">Metal-binding</keyword>
<dbReference type="RefSeq" id="WP_191721650.1">
    <property type="nucleotide sequence ID" value="NZ_JACSQK010000001.1"/>
</dbReference>
<keyword evidence="2" id="KW-0456">Lyase</keyword>
<organism evidence="3 4">
    <name type="scientific">Comamonas avium</name>
    <dbReference type="NCBI Taxonomy" id="2762231"/>
    <lineage>
        <taxon>Bacteria</taxon>
        <taxon>Pseudomonadati</taxon>
        <taxon>Pseudomonadota</taxon>
        <taxon>Betaproteobacteria</taxon>
        <taxon>Burkholderiales</taxon>
        <taxon>Comamonadaceae</taxon>
        <taxon>Comamonas</taxon>
    </lineage>
</organism>